<reference evidence="2 3" key="1">
    <citation type="submission" date="2021-04" db="EMBL/GenBank/DDBJ databases">
        <authorList>
            <person name="Rakotoarivonina H."/>
        </authorList>
    </citation>
    <scope>NUCLEOTIDE SEQUENCE [LARGE SCALE GENOMIC DNA]</scope>
    <source>
        <strain evidence="2 3">XE</strain>
    </source>
</reference>
<name>A0ABM8V491_THEXY</name>
<keyword evidence="1" id="KW-0472">Membrane</keyword>
<dbReference type="RefSeq" id="WP_244860543.1">
    <property type="nucleotide sequence ID" value="NZ_CAJRAY010000043.1"/>
</dbReference>
<gene>
    <name evidence="2" type="primary">txxe 2051</name>
    <name evidence="2" type="ORF">TXXE_09995</name>
</gene>
<evidence type="ECO:0000313" key="2">
    <source>
        <dbReference type="EMBL" id="CAG5086380.1"/>
    </source>
</evidence>
<feature type="transmembrane region" description="Helical" evidence="1">
    <location>
        <begin position="120"/>
        <end position="139"/>
    </location>
</feature>
<feature type="transmembrane region" description="Helical" evidence="1">
    <location>
        <begin position="68"/>
        <end position="87"/>
    </location>
</feature>
<dbReference type="Pfam" id="PF06182">
    <property type="entry name" value="ABC2_membrane_6"/>
    <property type="match status" value="1"/>
</dbReference>
<comment type="caution">
    <text evidence="2">The sequence shown here is derived from an EMBL/GenBank/DDBJ whole genome shotgun (WGS) entry which is preliminary data.</text>
</comment>
<feature type="transmembrane region" description="Helical" evidence="1">
    <location>
        <begin position="236"/>
        <end position="257"/>
    </location>
</feature>
<sequence>MMTPALAKWHKYRAVGIITVKQQLHYRVDFIVRALFLLLILFIFIHLWRAAYTSSGSETIEGFALNQIIWYLVFAEAVTMACPQLCVRIEEEVKQGEVAVRLIRPIAYNGFHYMTYLAEAGLRFIVQLAAGSAIAWAYMGSPLFGWGWAGLAALLPGAFTVAFLLNLAVALLAFWVEETRGMEFVLQKLNFTVGGMLLPLELMPDWLERVCGWLPFQAVLYFPARMGVAFDGGRLAAFLLTQWGWAAALAVLCAFIYRRGVRKLNVNGG</sequence>
<feature type="transmembrane region" description="Helical" evidence="1">
    <location>
        <begin position="30"/>
        <end position="48"/>
    </location>
</feature>
<dbReference type="Proteomes" id="UP000681526">
    <property type="component" value="Unassembled WGS sequence"/>
</dbReference>
<organism evidence="2 3">
    <name type="scientific">Thermobacillus xylanilyticus</name>
    <dbReference type="NCBI Taxonomy" id="76633"/>
    <lineage>
        <taxon>Bacteria</taxon>
        <taxon>Bacillati</taxon>
        <taxon>Bacillota</taxon>
        <taxon>Bacilli</taxon>
        <taxon>Bacillales</taxon>
        <taxon>Paenibacillaceae</taxon>
        <taxon>Thermobacillus</taxon>
    </lineage>
</organism>
<dbReference type="EMBL" id="CAJRAY010000043">
    <property type="protein sequence ID" value="CAG5086380.1"/>
    <property type="molecule type" value="Genomic_DNA"/>
</dbReference>
<dbReference type="PANTHER" id="PTHR36832:SF1">
    <property type="entry name" value="SLR1174 PROTEIN"/>
    <property type="match status" value="1"/>
</dbReference>
<feature type="transmembrane region" description="Helical" evidence="1">
    <location>
        <begin position="151"/>
        <end position="176"/>
    </location>
</feature>
<keyword evidence="1" id="KW-1133">Transmembrane helix</keyword>
<proteinExistence type="predicted"/>
<accession>A0ABM8V491</accession>
<keyword evidence="3" id="KW-1185">Reference proteome</keyword>
<dbReference type="InterPro" id="IPR010390">
    <property type="entry name" value="ABC-2_transporter-like"/>
</dbReference>
<protein>
    <submittedName>
        <fullName evidence="2">ABC-type uncharacterized transport system, permease component</fullName>
    </submittedName>
</protein>
<keyword evidence="1" id="KW-0812">Transmembrane</keyword>
<evidence type="ECO:0000313" key="3">
    <source>
        <dbReference type="Proteomes" id="UP000681526"/>
    </source>
</evidence>
<dbReference type="PANTHER" id="PTHR36832">
    <property type="entry name" value="SLR1174 PROTEIN-RELATED"/>
    <property type="match status" value="1"/>
</dbReference>
<evidence type="ECO:0000256" key="1">
    <source>
        <dbReference type="SAM" id="Phobius"/>
    </source>
</evidence>